<evidence type="ECO:0000256" key="2">
    <source>
        <dbReference type="ARBA" id="ARBA00008186"/>
    </source>
</evidence>
<protein>
    <recommendedName>
        <fullName evidence="4">Mediator of RNA polymerase II transcription subunit 11</fullName>
    </recommendedName>
    <alternativeName>
        <fullName evidence="4">Mediator complex subunit 11</fullName>
    </alternativeName>
</protein>
<feature type="compositionally biased region" description="Basic and acidic residues" evidence="5">
    <location>
        <begin position="202"/>
        <end position="212"/>
    </location>
</feature>
<keyword evidence="3 4" id="KW-0539">Nucleus</keyword>
<reference evidence="6" key="1">
    <citation type="journal article" date="2023" name="PhytoFront">
        <title>Draft Genome Resources of Seven Strains of Tilletia horrida, Causal Agent of Kernel Smut of Rice.</title>
        <authorList>
            <person name="Khanal S."/>
            <person name="Antony Babu S."/>
            <person name="Zhou X.G."/>
        </authorList>
    </citation>
    <scope>NUCLEOTIDE SEQUENCE</scope>
    <source>
        <strain evidence="6">TX3</strain>
    </source>
</reference>
<evidence type="ECO:0000256" key="1">
    <source>
        <dbReference type="ARBA" id="ARBA00004123"/>
    </source>
</evidence>
<evidence type="ECO:0000313" key="7">
    <source>
        <dbReference type="Proteomes" id="UP001176521"/>
    </source>
</evidence>
<comment type="subunit">
    <text evidence="4">Component of the Mediator complex.</text>
</comment>
<feature type="region of interest" description="Disordered" evidence="5">
    <location>
        <begin position="161"/>
        <end position="213"/>
    </location>
</feature>
<dbReference type="Pfam" id="PF10280">
    <property type="entry name" value="Med11"/>
    <property type="match status" value="1"/>
</dbReference>
<dbReference type="GO" id="GO:0006357">
    <property type="term" value="P:regulation of transcription by RNA polymerase II"/>
    <property type="evidence" value="ECO:0007669"/>
    <property type="project" value="InterPro"/>
</dbReference>
<dbReference type="GO" id="GO:0016592">
    <property type="term" value="C:mediator complex"/>
    <property type="evidence" value="ECO:0007669"/>
    <property type="project" value="InterPro"/>
</dbReference>
<evidence type="ECO:0000256" key="4">
    <source>
        <dbReference type="RuleBase" id="RU364147"/>
    </source>
</evidence>
<keyword evidence="4" id="KW-0804">Transcription</keyword>
<comment type="similarity">
    <text evidence="2 4">Belongs to the Mediator complex subunit 11 family.</text>
</comment>
<feature type="compositionally biased region" description="Gly residues" evidence="5">
    <location>
        <begin position="24"/>
        <end position="35"/>
    </location>
</feature>
<dbReference type="InterPro" id="IPR019404">
    <property type="entry name" value="Mediator_Med11"/>
</dbReference>
<feature type="compositionally biased region" description="Low complexity" evidence="5">
    <location>
        <begin position="172"/>
        <end position="187"/>
    </location>
</feature>
<name>A0AAN6GB83_9BASI</name>
<accession>A0AAN6GB83</accession>
<dbReference type="EMBL" id="JAPDMQ010000183">
    <property type="protein sequence ID" value="KAK0531555.1"/>
    <property type="molecule type" value="Genomic_DNA"/>
</dbReference>
<comment type="caution">
    <text evidence="6">The sequence shown here is derived from an EMBL/GenBank/DDBJ whole genome shotgun (WGS) entry which is preliminary data.</text>
</comment>
<keyword evidence="4" id="KW-0805">Transcription regulation</keyword>
<keyword evidence="7" id="KW-1185">Reference proteome</keyword>
<proteinExistence type="inferred from homology"/>
<keyword evidence="4" id="KW-0010">Activator</keyword>
<dbReference type="Gene3D" id="1.10.287.3490">
    <property type="match status" value="1"/>
</dbReference>
<dbReference type="AlphaFoldDB" id="A0AAN6GB83"/>
<comment type="subcellular location">
    <subcellularLocation>
        <location evidence="1 4">Nucleus</location>
    </subcellularLocation>
</comment>
<comment type="function">
    <text evidence="4">Component of the Mediator complex, a coactivator involved in the regulated transcription of nearly all RNA polymerase II-dependent genes. Mediator functions as a bridge to convey information from gene-specific regulatory proteins to the basal RNA polymerase II transcription machinery. Mediator is recruited to promoters by direct interactions with regulatory proteins and serves as a scaffold for the assembly of a functional pre-initiation complex with RNA polymerase II and the general transcription factors.</text>
</comment>
<evidence type="ECO:0000313" key="6">
    <source>
        <dbReference type="EMBL" id="KAK0531555.1"/>
    </source>
</evidence>
<gene>
    <name evidence="4" type="primary">MED11</name>
    <name evidence="6" type="ORF">OC842_003591</name>
</gene>
<feature type="region of interest" description="Disordered" evidence="5">
    <location>
        <begin position="1"/>
        <end position="45"/>
    </location>
</feature>
<sequence>MGFLYLSPRPPTTTKNKDMASTGGAAGAGAGGGPGAAAPTLSRSERNARTTALIAKLTEADDSLAAILDLAAQAIDTLQPAAAAAAAAAPAEDAEAQAQVQPPQERFEAATTDYFALLNDVQLFLRSAVFHLVHNAQRPPLTPAQTSTAFDALRAATAAKGHSLRPEDISLAPKPASKGAAEAEGASQGPTAGMTEAPMADQESKKEKEKKQTIIGLPEDAHLSLGALRIQHQAWADLVAALEALQQR</sequence>
<evidence type="ECO:0000256" key="5">
    <source>
        <dbReference type="SAM" id="MobiDB-lite"/>
    </source>
</evidence>
<dbReference type="GO" id="GO:0003712">
    <property type="term" value="F:transcription coregulator activity"/>
    <property type="evidence" value="ECO:0007669"/>
    <property type="project" value="InterPro"/>
</dbReference>
<organism evidence="6 7">
    <name type="scientific">Tilletia horrida</name>
    <dbReference type="NCBI Taxonomy" id="155126"/>
    <lineage>
        <taxon>Eukaryota</taxon>
        <taxon>Fungi</taxon>
        <taxon>Dikarya</taxon>
        <taxon>Basidiomycota</taxon>
        <taxon>Ustilaginomycotina</taxon>
        <taxon>Exobasidiomycetes</taxon>
        <taxon>Tilletiales</taxon>
        <taxon>Tilletiaceae</taxon>
        <taxon>Tilletia</taxon>
    </lineage>
</organism>
<evidence type="ECO:0000256" key="3">
    <source>
        <dbReference type="ARBA" id="ARBA00023242"/>
    </source>
</evidence>
<dbReference type="Proteomes" id="UP001176521">
    <property type="component" value="Unassembled WGS sequence"/>
</dbReference>